<dbReference type="PANTHER" id="PTHR30255">
    <property type="entry name" value="SINGLE-STRANDED-DNA-SPECIFIC EXONUCLEASE RECJ"/>
    <property type="match status" value="1"/>
</dbReference>
<evidence type="ECO:0000259" key="7">
    <source>
        <dbReference type="Pfam" id="PF02272"/>
    </source>
</evidence>
<dbReference type="GO" id="GO:0006281">
    <property type="term" value="P:DNA repair"/>
    <property type="evidence" value="ECO:0007669"/>
    <property type="project" value="InterPro"/>
</dbReference>
<dbReference type="Pfam" id="PF17768">
    <property type="entry name" value="RecJ_OB"/>
    <property type="match status" value="1"/>
</dbReference>
<accession>A0A2W5TMH7</accession>
<feature type="domain" description="DHHA1" evidence="7">
    <location>
        <begin position="365"/>
        <end position="456"/>
    </location>
</feature>
<proteinExistence type="inferred from homology"/>
<dbReference type="InterPro" id="IPR041122">
    <property type="entry name" value="RecJ_OB"/>
</dbReference>
<keyword evidence="3" id="KW-0540">Nuclease</keyword>
<dbReference type="GO" id="GO:0003676">
    <property type="term" value="F:nucleic acid binding"/>
    <property type="evidence" value="ECO:0007669"/>
    <property type="project" value="InterPro"/>
</dbReference>
<dbReference type="PANTHER" id="PTHR30255:SF2">
    <property type="entry name" value="SINGLE-STRANDED-DNA-SPECIFIC EXONUCLEASE RECJ"/>
    <property type="match status" value="1"/>
</dbReference>
<comment type="similarity">
    <text evidence="1">Belongs to the RecJ family.</text>
</comment>
<keyword evidence="5 9" id="KW-0269">Exonuclease</keyword>
<dbReference type="GO" id="GO:0008409">
    <property type="term" value="F:5'-3' exonuclease activity"/>
    <property type="evidence" value="ECO:0007669"/>
    <property type="project" value="InterPro"/>
</dbReference>
<comment type="caution">
    <text evidence="9">The sequence shown here is derived from an EMBL/GenBank/DDBJ whole genome shotgun (WGS) entry which is preliminary data.</text>
</comment>
<gene>
    <name evidence="9" type="primary">recJ</name>
    <name evidence="9" type="ORF">DI536_06510</name>
</gene>
<reference evidence="9 10" key="1">
    <citation type="submission" date="2017-08" db="EMBL/GenBank/DDBJ databases">
        <title>Infants hospitalized years apart are colonized by the same room-sourced microbial strains.</title>
        <authorList>
            <person name="Brooks B."/>
            <person name="Olm M.R."/>
            <person name="Firek B.A."/>
            <person name="Baker R."/>
            <person name="Thomas B.C."/>
            <person name="Morowitz M.J."/>
            <person name="Banfield J.F."/>
        </authorList>
    </citation>
    <scope>NUCLEOTIDE SEQUENCE [LARGE SCALE GENOMIC DNA]</scope>
    <source>
        <strain evidence="9">S2_003_000_R2_14</strain>
    </source>
</reference>
<dbReference type="Pfam" id="PF02272">
    <property type="entry name" value="DHHA1"/>
    <property type="match status" value="1"/>
</dbReference>
<evidence type="ECO:0000256" key="1">
    <source>
        <dbReference type="ARBA" id="ARBA00005915"/>
    </source>
</evidence>
<dbReference type="Pfam" id="PF01368">
    <property type="entry name" value="DHH"/>
    <property type="match status" value="1"/>
</dbReference>
<dbReference type="SUPFAM" id="SSF64182">
    <property type="entry name" value="DHH phosphoesterases"/>
    <property type="match status" value="1"/>
</dbReference>
<name>A0A2W5TMH7_9BACT</name>
<dbReference type="EMBL" id="QFQP01000003">
    <property type="protein sequence ID" value="PZR16799.1"/>
    <property type="molecule type" value="Genomic_DNA"/>
</dbReference>
<keyword evidence="4" id="KW-0378">Hydrolase</keyword>
<protein>
    <recommendedName>
        <fullName evidence="2">Single-stranded-DNA-specific exonuclease RecJ</fullName>
    </recommendedName>
</protein>
<dbReference type="Gene3D" id="3.90.1640.30">
    <property type="match status" value="1"/>
</dbReference>
<dbReference type="AlphaFoldDB" id="A0A2W5TMH7"/>
<organism evidence="9 10">
    <name type="scientific">Archangium gephyra</name>
    <dbReference type="NCBI Taxonomy" id="48"/>
    <lineage>
        <taxon>Bacteria</taxon>
        <taxon>Pseudomonadati</taxon>
        <taxon>Myxococcota</taxon>
        <taxon>Myxococcia</taxon>
        <taxon>Myxococcales</taxon>
        <taxon>Cystobacterineae</taxon>
        <taxon>Archangiaceae</taxon>
        <taxon>Archangium</taxon>
    </lineage>
</organism>
<evidence type="ECO:0000259" key="6">
    <source>
        <dbReference type="Pfam" id="PF01368"/>
    </source>
</evidence>
<dbReference type="InterPro" id="IPR001667">
    <property type="entry name" value="DDH_dom"/>
</dbReference>
<evidence type="ECO:0000256" key="2">
    <source>
        <dbReference type="ARBA" id="ARBA00019841"/>
    </source>
</evidence>
<dbReference type="InterPro" id="IPR038763">
    <property type="entry name" value="DHH_sf"/>
</dbReference>
<evidence type="ECO:0000256" key="4">
    <source>
        <dbReference type="ARBA" id="ARBA00022801"/>
    </source>
</evidence>
<evidence type="ECO:0000256" key="3">
    <source>
        <dbReference type="ARBA" id="ARBA00022722"/>
    </source>
</evidence>
<dbReference type="Gene3D" id="3.10.310.30">
    <property type="match status" value="1"/>
</dbReference>
<dbReference type="InterPro" id="IPR004610">
    <property type="entry name" value="RecJ"/>
</dbReference>
<feature type="domain" description="DDH" evidence="6">
    <location>
        <begin position="87"/>
        <end position="244"/>
    </location>
</feature>
<dbReference type="InterPro" id="IPR051673">
    <property type="entry name" value="SSDNA_exonuclease_RecJ"/>
</dbReference>
<sequence length="581" mass="62769">MEPRWVLPFERAELTPQALDKAALEVGEELKLPSVVAKVLVARGYRTAADATKFMSDALTELPDPFTMKGLPEAVERLLLAISRQEKVTLYGDYDVDGVSSTALLTTFLRQVGLEVRTYIPHRLGEGYGLNRAAIERIASEGTTLLVTLDCGITSHPEIERANELGMNVVVVDHHAVPEVMPPAVAVLNPLQPGCGYTTKWLCAGGVTFNLCMGLRKVLRERGHFAGKQEPNLKQLLDLVALATVADVVPLTGANRVLVTHGLKELTAGRRPGVRALKDVAEVGGIEITAGTVGFRLGPRINAAGRLDDASVGLQCLLAKDYESALPLARALDSANAERQQIERAMLNGAIEQATDAVGRGARGLVLSSPDWHPGVVGIVASRIVERFHRPTILIGVHDGMGKGSARSIEGFHLYDAIKSVSHHLSRFGGHKAAAGLSIEPDRLAHFTADFERVAHERLDDAALIPRQRIDAVVSAEELSEETVNALQKLAPFGMGNPEPILAMRGQQCSPRVLQNKTPGEPGHLKLTLDCAPMFDVIGFRQAEKAELTNKPIDLAFKVDVDEFRGVRRLSLKLSALRSAS</sequence>
<evidence type="ECO:0000313" key="10">
    <source>
        <dbReference type="Proteomes" id="UP000249061"/>
    </source>
</evidence>
<evidence type="ECO:0000313" key="9">
    <source>
        <dbReference type="EMBL" id="PZR16799.1"/>
    </source>
</evidence>
<feature type="domain" description="RecJ OB" evidence="8">
    <location>
        <begin position="470"/>
        <end position="574"/>
    </location>
</feature>
<dbReference type="Proteomes" id="UP000249061">
    <property type="component" value="Unassembled WGS sequence"/>
</dbReference>
<evidence type="ECO:0000259" key="8">
    <source>
        <dbReference type="Pfam" id="PF17768"/>
    </source>
</evidence>
<dbReference type="InterPro" id="IPR003156">
    <property type="entry name" value="DHHA1_dom"/>
</dbReference>
<dbReference type="NCBIfam" id="TIGR00644">
    <property type="entry name" value="recJ"/>
    <property type="match status" value="1"/>
</dbReference>
<dbReference type="GO" id="GO:0006310">
    <property type="term" value="P:DNA recombination"/>
    <property type="evidence" value="ECO:0007669"/>
    <property type="project" value="InterPro"/>
</dbReference>
<evidence type="ECO:0000256" key="5">
    <source>
        <dbReference type="ARBA" id="ARBA00022839"/>
    </source>
</evidence>